<accession>A0A5J4W2G9</accession>
<protein>
    <submittedName>
        <fullName evidence="1">Uncharacterized protein</fullName>
    </submittedName>
</protein>
<dbReference type="EMBL" id="SNRW01003818">
    <property type="protein sequence ID" value="KAA6388860.1"/>
    <property type="molecule type" value="Genomic_DNA"/>
</dbReference>
<evidence type="ECO:0000313" key="2">
    <source>
        <dbReference type="Proteomes" id="UP000324800"/>
    </source>
</evidence>
<dbReference type="AlphaFoldDB" id="A0A5J4W2G9"/>
<reference evidence="1 2" key="1">
    <citation type="submission" date="2019-03" db="EMBL/GenBank/DDBJ databases">
        <title>Single cell metagenomics reveals metabolic interactions within the superorganism composed of flagellate Streblomastix strix and complex community of Bacteroidetes bacteria on its surface.</title>
        <authorList>
            <person name="Treitli S.C."/>
            <person name="Kolisko M."/>
            <person name="Husnik F."/>
            <person name="Keeling P."/>
            <person name="Hampl V."/>
        </authorList>
    </citation>
    <scope>NUCLEOTIDE SEQUENCE [LARGE SCALE GENOMIC DNA]</scope>
    <source>
        <strain evidence="1">ST1C</strain>
    </source>
</reference>
<proteinExistence type="predicted"/>
<organism evidence="1 2">
    <name type="scientific">Streblomastix strix</name>
    <dbReference type="NCBI Taxonomy" id="222440"/>
    <lineage>
        <taxon>Eukaryota</taxon>
        <taxon>Metamonada</taxon>
        <taxon>Preaxostyla</taxon>
        <taxon>Oxymonadida</taxon>
        <taxon>Streblomastigidae</taxon>
        <taxon>Streblomastix</taxon>
    </lineage>
</organism>
<dbReference type="Proteomes" id="UP000324800">
    <property type="component" value="Unassembled WGS sequence"/>
</dbReference>
<gene>
    <name evidence="1" type="ORF">EZS28_015615</name>
</gene>
<evidence type="ECO:0000313" key="1">
    <source>
        <dbReference type="EMBL" id="KAA6388860.1"/>
    </source>
</evidence>
<name>A0A5J4W2G9_9EUKA</name>
<comment type="caution">
    <text evidence="1">The sequence shown here is derived from an EMBL/GenBank/DDBJ whole genome shotgun (WGS) entry which is preliminary data.</text>
</comment>
<sequence>MFSITIFPTIFDRCGGIILRGTNGLHNHSLLIRQLIANDVERQVGSGSILNGRGFATSIFQSEFISNITTSKQINGQNKQCNWTKSAVKIEEGIAWITSTKFIGLREGALNVGAGAIVYIDQSTQIFGNTISQTNLKENPIQRNIICRGTSINKAQLHAESISFLINNSGIESRNKWILISNDSCKVFGSVSTSPSLLFVPIITKFIAKQMNRRTGIYIEINGQSLIRCQNIWLKIEEKITNTYIKPNSIIYLLENISTKWEDDHSIVAQVPEDLQIVQKGKSLQVQLLIGETSEAAELIQIEGGQQWTMVTQQLNLYEVALYLFLVFILQKIFRLLLSTVFIV</sequence>